<accession>A0A1R3I6U8</accession>
<sequence>MAFSVALVDVVREAAEEVLLGPSIMSVSKAGFQVSVVAPEAMDCPAAKFL</sequence>
<dbReference type="Proteomes" id="UP000187203">
    <property type="component" value="Unassembled WGS sequence"/>
</dbReference>
<organism evidence="1 2">
    <name type="scientific">Corchorus olitorius</name>
    <dbReference type="NCBI Taxonomy" id="93759"/>
    <lineage>
        <taxon>Eukaryota</taxon>
        <taxon>Viridiplantae</taxon>
        <taxon>Streptophyta</taxon>
        <taxon>Embryophyta</taxon>
        <taxon>Tracheophyta</taxon>
        <taxon>Spermatophyta</taxon>
        <taxon>Magnoliopsida</taxon>
        <taxon>eudicotyledons</taxon>
        <taxon>Gunneridae</taxon>
        <taxon>Pentapetalae</taxon>
        <taxon>rosids</taxon>
        <taxon>malvids</taxon>
        <taxon>Malvales</taxon>
        <taxon>Malvaceae</taxon>
        <taxon>Grewioideae</taxon>
        <taxon>Apeibeae</taxon>
        <taxon>Corchorus</taxon>
    </lineage>
</organism>
<dbReference type="EMBL" id="AWUE01018791">
    <property type="protein sequence ID" value="OMO78241.1"/>
    <property type="molecule type" value="Genomic_DNA"/>
</dbReference>
<reference evidence="2" key="1">
    <citation type="submission" date="2013-09" db="EMBL/GenBank/DDBJ databases">
        <title>Corchorus olitorius genome sequencing.</title>
        <authorList>
            <person name="Alam M."/>
            <person name="Haque M.S."/>
            <person name="Islam M.S."/>
            <person name="Emdad E.M."/>
            <person name="Islam M.M."/>
            <person name="Ahmed B."/>
            <person name="Halim A."/>
            <person name="Hossen Q.M.M."/>
            <person name="Hossain M.Z."/>
            <person name="Ahmed R."/>
            <person name="Khan M.M."/>
            <person name="Islam R."/>
            <person name="Rashid M.M."/>
            <person name="Khan S.A."/>
            <person name="Rahman M.S."/>
            <person name="Alam M."/>
            <person name="Yahiya A.S."/>
            <person name="Khan M.S."/>
            <person name="Azam M.S."/>
            <person name="Haque T."/>
            <person name="Lashkar M.Z.H."/>
            <person name="Akhand A.I."/>
            <person name="Morshed G."/>
            <person name="Roy S."/>
            <person name="Uddin K.S."/>
            <person name="Rabeya T."/>
            <person name="Hossain A.S."/>
            <person name="Chowdhury A."/>
            <person name="Snigdha A.R."/>
            <person name="Mortoza M.S."/>
            <person name="Matin S.A."/>
            <person name="Hoque S.M.E."/>
            <person name="Islam M.K."/>
            <person name="Roy D.K."/>
            <person name="Haider R."/>
            <person name="Moosa M.M."/>
            <person name="Elias S.M."/>
            <person name="Hasan A.M."/>
            <person name="Jahan S."/>
            <person name="Shafiuddin M."/>
            <person name="Mahmood N."/>
            <person name="Shommy N.S."/>
        </authorList>
    </citation>
    <scope>NUCLEOTIDE SEQUENCE [LARGE SCALE GENOMIC DNA]</scope>
    <source>
        <strain evidence="2">cv. O-4</strain>
    </source>
</reference>
<proteinExistence type="predicted"/>
<protein>
    <submittedName>
        <fullName evidence="1">Uncharacterized protein</fullName>
    </submittedName>
</protein>
<evidence type="ECO:0000313" key="2">
    <source>
        <dbReference type="Proteomes" id="UP000187203"/>
    </source>
</evidence>
<gene>
    <name evidence="1" type="ORF">COLO4_24800</name>
</gene>
<dbReference type="AlphaFoldDB" id="A0A1R3I6U8"/>
<evidence type="ECO:0000313" key="1">
    <source>
        <dbReference type="EMBL" id="OMO78241.1"/>
    </source>
</evidence>
<comment type="caution">
    <text evidence="1">The sequence shown here is derived from an EMBL/GenBank/DDBJ whole genome shotgun (WGS) entry which is preliminary data.</text>
</comment>
<keyword evidence="2" id="KW-1185">Reference proteome</keyword>
<name>A0A1R3I6U8_9ROSI</name>